<feature type="compositionally biased region" description="Basic and acidic residues" evidence="1">
    <location>
        <begin position="1"/>
        <end position="18"/>
    </location>
</feature>
<evidence type="ECO:0008006" key="4">
    <source>
        <dbReference type="Google" id="ProtNLM"/>
    </source>
</evidence>
<protein>
    <recommendedName>
        <fullName evidence="4">Histone chaperone domain-containing protein</fullName>
    </recommendedName>
</protein>
<dbReference type="Proteomes" id="UP000191522">
    <property type="component" value="Unassembled WGS sequence"/>
</dbReference>
<feature type="compositionally biased region" description="Basic and acidic residues" evidence="1">
    <location>
        <begin position="82"/>
        <end position="91"/>
    </location>
</feature>
<dbReference type="EMBL" id="MDYL01000017">
    <property type="protein sequence ID" value="OQD73050.1"/>
    <property type="molecule type" value="Genomic_DNA"/>
</dbReference>
<organism evidence="2 3">
    <name type="scientific">Penicillium decumbens</name>
    <dbReference type="NCBI Taxonomy" id="69771"/>
    <lineage>
        <taxon>Eukaryota</taxon>
        <taxon>Fungi</taxon>
        <taxon>Dikarya</taxon>
        <taxon>Ascomycota</taxon>
        <taxon>Pezizomycotina</taxon>
        <taxon>Eurotiomycetes</taxon>
        <taxon>Eurotiomycetidae</taxon>
        <taxon>Eurotiales</taxon>
        <taxon>Aspergillaceae</taxon>
        <taxon>Penicillium</taxon>
    </lineage>
</organism>
<sequence>MSNRAERNAEDAYERDNDPSPVSGTFLDNSYAKETNSSLRDRIPVQWDNQRFEDPMQPPYSNSQEQLEKDEDEAIDKSNILRGDRLRHEKPGTLNKYNEGLDEDDLPAKS</sequence>
<comment type="caution">
    <text evidence="2">The sequence shown here is derived from an EMBL/GenBank/DDBJ whole genome shotgun (WGS) entry which is preliminary data.</text>
</comment>
<reference evidence="3" key="1">
    <citation type="journal article" date="2017" name="Nat. Microbiol.">
        <title>Global analysis of biosynthetic gene clusters reveals vast potential of secondary metabolite production in Penicillium species.</title>
        <authorList>
            <person name="Nielsen J.C."/>
            <person name="Grijseels S."/>
            <person name="Prigent S."/>
            <person name="Ji B."/>
            <person name="Dainat J."/>
            <person name="Nielsen K.F."/>
            <person name="Frisvad J.C."/>
            <person name="Workman M."/>
            <person name="Nielsen J."/>
        </authorList>
    </citation>
    <scope>NUCLEOTIDE SEQUENCE [LARGE SCALE GENOMIC DNA]</scope>
    <source>
        <strain evidence="3">IBT 11843</strain>
    </source>
</reference>
<evidence type="ECO:0000256" key="1">
    <source>
        <dbReference type="SAM" id="MobiDB-lite"/>
    </source>
</evidence>
<keyword evidence="3" id="KW-1185">Reference proteome</keyword>
<gene>
    <name evidence="2" type="ORF">PENDEC_c017G05879</name>
</gene>
<dbReference type="OMA" id="KYNEGPD"/>
<dbReference type="AlphaFoldDB" id="A0A1V6P7T0"/>
<dbReference type="OrthoDB" id="4357148at2759"/>
<evidence type="ECO:0000313" key="3">
    <source>
        <dbReference type="Proteomes" id="UP000191522"/>
    </source>
</evidence>
<feature type="compositionally biased region" description="Acidic residues" evidence="1">
    <location>
        <begin position="100"/>
        <end position="110"/>
    </location>
</feature>
<proteinExistence type="predicted"/>
<accession>A0A1V6P7T0</accession>
<feature type="compositionally biased region" description="Polar residues" evidence="1">
    <location>
        <begin position="20"/>
        <end position="38"/>
    </location>
</feature>
<name>A0A1V6P7T0_PENDC</name>
<feature type="region of interest" description="Disordered" evidence="1">
    <location>
        <begin position="1"/>
        <end position="110"/>
    </location>
</feature>
<evidence type="ECO:0000313" key="2">
    <source>
        <dbReference type="EMBL" id="OQD73050.1"/>
    </source>
</evidence>